<evidence type="ECO:0000256" key="1">
    <source>
        <dbReference type="SAM" id="Phobius"/>
    </source>
</evidence>
<feature type="transmembrane region" description="Helical" evidence="1">
    <location>
        <begin position="21"/>
        <end position="42"/>
    </location>
</feature>
<organism evidence="2 3">
    <name type="scientific">Methylopila musalis</name>
    <dbReference type="NCBI Taxonomy" id="1134781"/>
    <lineage>
        <taxon>Bacteria</taxon>
        <taxon>Pseudomonadati</taxon>
        <taxon>Pseudomonadota</taxon>
        <taxon>Alphaproteobacteria</taxon>
        <taxon>Hyphomicrobiales</taxon>
        <taxon>Methylopilaceae</taxon>
        <taxon>Methylopila</taxon>
    </lineage>
</organism>
<keyword evidence="3" id="KW-1185">Reference proteome</keyword>
<reference evidence="3" key="1">
    <citation type="journal article" date="2019" name="Int. J. Syst. Evol. Microbiol.">
        <title>The Global Catalogue of Microorganisms (GCM) 10K type strain sequencing project: providing services to taxonomists for standard genome sequencing and annotation.</title>
        <authorList>
            <consortium name="The Broad Institute Genomics Platform"/>
            <consortium name="The Broad Institute Genome Sequencing Center for Infectious Disease"/>
            <person name="Wu L."/>
            <person name="Ma J."/>
        </authorList>
    </citation>
    <scope>NUCLEOTIDE SEQUENCE [LARGE SCALE GENOMIC DNA]</scope>
    <source>
        <strain evidence="3">CCUG 61696</strain>
    </source>
</reference>
<dbReference type="InterPro" id="IPR007047">
    <property type="entry name" value="Flp_Fap"/>
</dbReference>
<keyword evidence="1" id="KW-0812">Transmembrane</keyword>
<dbReference type="Proteomes" id="UP001597171">
    <property type="component" value="Unassembled WGS sequence"/>
</dbReference>
<proteinExistence type="predicted"/>
<keyword evidence="1" id="KW-0472">Membrane</keyword>
<dbReference type="EMBL" id="JBHTMX010000003">
    <property type="protein sequence ID" value="MFD1330649.1"/>
    <property type="molecule type" value="Genomic_DNA"/>
</dbReference>
<comment type="caution">
    <text evidence="2">The sequence shown here is derived from an EMBL/GenBank/DDBJ whole genome shotgun (WGS) entry which is preliminary data.</text>
</comment>
<accession>A0ABW3Z361</accession>
<evidence type="ECO:0000313" key="2">
    <source>
        <dbReference type="EMBL" id="MFD1330649.1"/>
    </source>
</evidence>
<name>A0ABW3Z361_9HYPH</name>
<gene>
    <name evidence="2" type="ORF">ACFQ4O_01395</name>
</gene>
<protein>
    <submittedName>
        <fullName evidence="2">Flp family type IVb pilin</fullName>
    </submittedName>
</protein>
<keyword evidence="1" id="KW-1133">Transmembrane helix</keyword>
<sequence>MAMWGTARRRLAQFAQDDGGATAIEYALIAVGIAVAIALTVYELGDVVLAKYYDRLANELPK</sequence>
<dbReference type="Pfam" id="PF04964">
    <property type="entry name" value="Flp_Fap"/>
    <property type="match status" value="1"/>
</dbReference>
<evidence type="ECO:0000313" key="3">
    <source>
        <dbReference type="Proteomes" id="UP001597171"/>
    </source>
</evidence>
<dbReference type="RefSeq" id="WP_378773824.1">
    <property type="nucleotide sequence ID" value="NZ_JBHTMX010000003.1"/>
</dbReference>